<dbReference type="RefSeq" id="XP_030999514.1">
    <property type="nucleotide sequence ID" value="XM_031137145.1"/>
</dbReference>
<evidence type="ECO:0000313" key="4">
    <source>
        <dbReference type="Proteomes" id="UP000319257"/>
    </source>
</evidence>
<gene>
    <name evidence="3" type="ORF">E0L32_002904</name>
</gene>
<dbReference type="Gene3D" id="2.120.10.70">
    <property type="entry name" value="Fucose-specific lectin"/>
    <property type="match status" value="1"/>
</dbReference>
<feature type="region of interest" description="Disordered" evidence="1">
    <location>
        <begin position="182"/>
        <end position="209"/>
    </location>
</feature>
<keyword evidence="2" id="KW-0812">Transmembrane</keyword>
<dbReference type="AlphaFoldDB" id="A0A507BE90"/>
<evidence type="ECO:0000256" key="2">
    <source>
        <dbReference type="SAM" id="Phobius"/>
    </source>
</evidence>
<comment type="caution">
    <text evidence="3">The sequence shown here is derived from an EMBL/GenBank/DDBJ whole genome shotgun (WGS) entry which is preliminary data.</text>
</comment>
<dbReference type="EMBL" id="SKBQ01000012">
    <property type="protein sequence ID" value="TPX17803.1"/>
    <property type="molecule type" value="Genomic_DNA"/>
</dbReference>
<evidence type="ECO:0008006" key="5">
    <source>
        <dbReference type="Google" id="ProtNLM"/>
    </source>
</evidence>
<feature type="region of interest" description="Disordered" evidence="1">
    <location>
        <begin position="1"/>
        <end position="99"/>
    </location>
</feature>
<proteinExistence type="predicted"/>
<dbReference type="Proteomes" id="UP000319257">
    <property type="component" value="Unassembled WGS sequence"/>
</dbReference>
<keyword evidence="4" id="KW-1185">Reference proteome</keyword>
<organism evidence="3 4">
    <name type="scientific">Thyridium curvatum</name>
    <dbReference type="NCBI Taxonomy" id="1093900"/>
    <lineage>
        <taxon>Eukaryota</taxon>
        <taxon>Fungi</taxon>
        <taxon>Dikarya</taxon>
        <taxon>Ascomycota</taxon>
        <taxon>Pezizomycotina</taxon>
        <taxon>Sordariomycetes</taxon>
        <taxon>Sordariomycetidae</taxon>
        <taxon>Thyridiales</taxon>
        <taxon>Thyridiaceae</taxon>
        <taxon>Thyridium</taxon>
    </lineage>
</organism>
<feature type="region of interest" description="Disordered" evidence="1">
    <location>
        <begin position="553"/>
        <end position="573"/>
    </location>
</feature>
<feature type="compositionally biased region" description="Polar residues" evidence="1">
    <location>
        <begin position="557"/>
        <end position="573"/>
    </location>
</feature>
<keyword evidence="2" id="KW-0472">Membrane</keyword>
<evidence type="ECO:0000256" key="1">
    <source>
        <dbReference type="SAM" id="MobiDB-lite"/>
    </source>
</evidence>
<dbReference type="InParanoid" id="A0A507BE90"/>
<keyword evidence="2" id="KW-1133">Transmembrane helix</keyword>
<protein>
    <recommendedName>
        <fullName evidence="5">Fucose-specific lectin</fullName>
    </recommendedName>
</protein>
<evidence type="ECO:0000313" key="3">
    <source>
        <dbReference type="EMBL" id="TPX17803.1"/>
    </source>
</evidence>
<feature type="compositionally biased region" description="Low complexity" evidence="1">
    <location>
        <begin position="45"/>
        <end position="65"/>
    </location>
</feature>
<name>A0A507BE90_9PEZI</name>
<dbReference type="GeneID" id="41970351"/>
<dbReference type="SUPFAM" id="SSF89372">
    <property type="entry name" value="Fucose-specific lectin"/>
    <property type="match status" value="1"/>
</dbReference>
<dbReference type="OrthoDB" id="5396810at2759"/>
<sequence>MEKSEKSQYPQHYDNSVPAPDYSTLEVAQAGNGYTQPPSHTHLMPQHQQVPQQIPQQIPQNIVQPGPHPAAPATINDASSYQGGVSPESPPQAAAGYYQPSVPKSSPIVPWSTFDGRNPAPVMGAYPPQMPPGSFAFAEPERRICGFKRKSFLIVSGLVALILLGIILGASLGTTLGKNSGGGGNAGPAADGSSTSAPSSTPSASPSGTAADDAKIILAESKLSALNWTDASSNECRAVFWQDNSTALMMSYWDSAQRQWTVTNVSDSAGANATARVGTPLAATVRATPYVTKYHPFMLALFYLGPGNTVEVVTSANPRGQKWKTGDLSGRNTKYSAHESSALAVLFSLCNGTCTGDMSVFYQNPDNKLMSISSADWSRPPVEVRPNIAPTSGIAVTASADKNASVGLQADIQQVYYQTNSVIQEVGKAPNDTAWIQKANTVIPSVPIGKPVDLSVVTWSLPDDSTGPRRKLVVARKPDGSLLANHWDNTSWQDAKSPNLNGAPGGSENFTSVSLISGPDLRVYGRTDRGIVCYKINMNKPFEWTLEDNVQLRVTPAQDSPPASKSKQGKSGS</sequence>
<reference evidence="3 4" key="1">
    <citation type="submission" date="2019-06" db="EMBL/GenBank/DDBJ databases">
        <title>Draft genome sequence of the filamentous fungus Phialemoniopsis curvata isolated from diesel fuel.</title>
        <authorList>
            <person name="Varaljay V.A."/>
            <person name="Lyon W.J."/>
            <person name="Crouch A.L."/>
            <person name="Drake C.E."/>
            <person name="Hollomon J.M."/>
            <person name="Nadeau L.J."/>
            <person name="Nunn H.S."/>
            <person name="Stevenson B.S."/>
            <person name="Bojanowski C.L."/>
            <person name="Crookes-Goodson W.J."/>
        </authorList>
    </citation>
    <scope>NUCLEOTIDE SEQUENCE [LARGE SCALE GENOMIC DNA]</scope>
    <source>
        <strain evidence="3 4">D216</strain>
    </source>
</reference>
<feature type="compositionally biased region" description="Low complexity" evidence="1">
    <location>
        <begin position="187"/>
        <end position="209"/>
    </location>
</feature>
<feature type="transmembrane region" description="Helical" evidence="2">
    <location>
        <begin position="152"/>
        <end position="172"/>
    </location>
</feature>
<accession>A0A507BE90</accession>